<evidence type="ECO:0000313" key="1">
    <source>
        <dbReference type="WBParaSite" id="MCU_010368-RB"/>
    </source>
</evidence>
<proteinExistence type="predicted"/>
<protein>
    <submittedName>
        <fullName evidence="1">Non-specific serine/threonine protein kinase</fullName>
    </submittedName>
</protein>
<dbReference type="AlphaFoldDB" id="A0A5K3FVF5"/>
<accession>A0A5K3FVF5</accession>
<dbReference type="WBParaSite" id="MCU_010368-RB">
    <property type="protein sequence ID" value="MCU_010368-RB"/>
    <property type="gene ID" value="MCU_010368"/>
</dbReference>
<reference evidence="1" key="1">
    <citation type="submission" date="2019-11" db="UniProtKB">
        <authorList>
            <consortium name="WormBaseParasite"/>
        </authorList>
    </citation>
    <scope>IDENTIFICATION</scope>
</reference>
<sequence>MMTPFTLHQLTEISSLEERLDQVPWKEADVNCLLSHLRPLRACFTDSSSGADISQEQCARVLSTISSLLSSLLTPQTRLYLDQTDGRDHLSLSVAIQCLVNCLSYMGPRKMHVSGEIVATIVASLVYNADTCSWVFCLTPGRPLPLWRARIGCYAFILITSLITSTQQTGIPPDFARFLHVSAQCMRVVVVAGGENAQLERDWFDHCLSLTGALCTSPPTLAYWTHEVLGQERILELSAFLGTLLLLQDYGEKLDDLESPSLKKLAETCLQSCLSVMTVPRQAWLNTLLAALRHCITRSPFQLRHEEDGCKPTVEPISVLLSDNNIPQLLGIMRGAIYIMVALLPPIEEASSDNASSLIDNDRLLADLIACVGDVLVIVDSLLQAHLAACEPIGPRKKPPSLMDSMVRSLRLPRSSHQFSNRILSHTAYARFAPATYLGVFRFDAPQSICFASDLKQELIRCLLAIVHARPNLVPCIADHARATSIKCVSVVDAIPVNARDVFWAVINSTQRDPASPVAVEWTIVLLRLLLKPADASAEVQRAAASMSERIAQLKPTATIREQLKTLVGVELPK</sequence>
<name>A0A5K3FVF5_MESCO</name>
<organism evidence="1">
    <name type="scientific">Mesocestoides corti</name>
    <name type="common">Flatworm</name>
    <dbReference type="NCBI Taxonomy" id="53468"/>
    <lineage>
        <taxon>Eukaryota</taxon>
        <taxon>Metazoa</taxon>
        <taxon>Spiralia</taxon>
        <taxon>Lophotrochozoa</taxon>
        <taxon>Platyhelminthes</taxon>
        <taxon>Cestoda</taxon>
        <taxon>Eucestoda</taxon>
        <taxon>Cyclophyllidea</taxon>
        <taxon>Mesocestoididae</taxon>
        <taxon>Mesocestoides</taxon>
    </lineage>
</organism>